<dbReference type="InterPro" id="IPR051677">
    <property type="entry name" value="AfsR-DnrI-RedD_regulator"/>
</dbReference>
<dbReference type="SMART" id="SM00862">
    <property type="entry name" value="Trans_reg_C"/>
    <property type="match status" value="1"/>
</dbReference>
<dbReference type="Pfam" id="PF00486">
    <property type="entry name" value="Trans_reg_C"/>
    <property type="match status" value="1"/>
</dbReference>
<dbReference type="RefSeq" id="WP_114029060.1">
    <property type="nucleotide sequence ID" value="NZ_QOIL01000006.1"/>
</dbReference>
<dbReference type="SUPFAM" id="SSF46894">
    <property type="entry name" value="C-terminal effector domain of the bipartite response regulators"/>
    <property type="match status" value="1"/>
</dbReference>
<sequence>MEFRLLGPVCVIGGGEPLELGPHQQRSVLALCLLAAPRPVSPGRLIDAIWEDGPPPGALNTVQAYVSKLRRVFEPGRPRAVPPTILVSRPGGYALEVPAHTVDLGRARSRAAEGARLLARGDLPAAGRELRGALAEWRGDPLSGFEDDPWARDEIAHLGEMRLTLVEDAAEADLGLGLGAALAPELTRLVAAAPLRERTRRLAAHALYQAGRQADALAMLAEGRRLLVDELGLDPDPPSQAMERAILAQDPALTPRTTATVRAASPAPATSPLLGRERESALLAEAVSDPGHRVVLVAGEPGIGKTSLAEQAARTAGAAGRAVAFGRCWDGSGAPPFWPWAQAVRELTGRDGELAQLAGAARGVTLYEAVARLLNEHDRPLVVLDDLQWADPSSLGLLSFLATTRSCPGLTVVATYRDTEAAQALARPLAELMRLPHVRRVTLRGLREDAIAEYLGRAGADPALAGEMARLTDGNPFFLGEVVRLDDGAPAPEAVSDVVMGRIGALPEHTGVVLTAAALLGREAGLEVLLDVLADRVDVPREHVLDVLDAAVQARLLAESPGPPVAYRFVHDIVRDVLRAGLAPMRRRRLHARVAAVLERRGDATPAEIAHHAREGVVLAGMAAEAVRYSRRAAAHAMGQFAYEDAAEHLEHAVRLTRRLPVDDPRLRCDLLLELAEAQAVAGMSTAVRVTLDEAAEIAERLGDADRLARAALGLSDLIYWLTYEEWSGLGGFTARLERVLDAAPAGSSWAPQLRAALAVAGYYGRGHGESGALAARAVREAREAGDGRALLRALVAQEIVSRGDGDPPARQALIDEIVELGAGTGDLPYEWLGREADCIARLWRGDFDGAEAVLAWLRQTARRLRQPAMLGLAAWQTAVTAYLRGRFDEALAAAGESALAHPEGALGRGDPDARARLFEALVLRLRGRPADALDLAVRTLAERPDDLSWRLVRCLALLDLGSLDLARDTGEVRATLAELAADGFAAVRHDLFYRFVLDALSELCLATGDAAASRALRDRLEGKEGVIGWSLAELCLGRLALALGDHASAGRHLREALDFARRTGAVVYEAPARALLAGITGDAAPDEAAGARSGADRPM</sequence>
<evidence type="ECO:0000259" key="6">
    <source>
        <dbReference type="PROSITE" id="PS51755"/>
    </source>
</evidence>
<comment type="caution">
    <text evidence="7">The sequence shown here is derived from an EMBL/GenBank/DDBJ whole genome shotgun (WGS) entry which is preliminary data.</text>
</comment>
<dbReference type="Gene3D" id="1.25.40.10">
    <property type="entry name" value="Tetratricopeptide repeat domain"/>
    <property type="match status" value="2"/>
</dbReference>
<keyword evidence="3 5" id="KW-0238">DNA-binding</keyword>
<dbReference type="AlphaFoldDB" id="A0A367FM01"/>
<dbReference type="SUPFAM" id="SSF52540">
    <property type="entry name" value="P-loop containing nucleoside triphosphate hydrolases"/>
    <property type="match status" value="1"/>
</dbReference>
<keyword evidence="8" id="KW-1185">Reference proteome</keyword>
<dbReference type="OrthoDB" id="134712at2"/>
<protein>
    <recommendedName>
        <fullName evidence="6">OmpR/PhoB-type domain-containing protein</fullName>
    </recommendedName>
</protein>
<dbReference type="PANTHER" id="PTHR35807:SF1">
    <property type="entry name" value="TRANSCRIPTIONAL REGULATOR REDD"/>
    <property type="match status" value="1"/>
</dbReference>
<feature type="domain" description="OmpR/PhoB-type" evidence="6">
    <location>
        <begin position="1"/>
        <end position="97"/>
    </location>
</feature>
<dbReference type="GO" id="GO:0006355">
    <property type="term" value="P:regulation of DNA-templated transcription"/>
    <property type="evidence" value="ECO:0007669"/>
    <property type="project" value="InterPro"/>
</dbReference>
<keyword evidence="4" id="KW-0804">Transcription</keyword>
<dbReference type="InterPro" id="IPR027417">
    <property type="entry name" value="P-loop_NTPase"/>
</dbReference>
<dbReference type="SUPFAM" id="SSF48452">
    <property type="entry name" value="TPR-like"/>
    <property type="match status" value="2"/>
</dbReference>
<dbReference type="PROSITE" id="PS51755">
    <property type="entry name" value="OMPR_PHOB"/>
    <property type="match status" value="1"/>
</dbReference>
<dbReference type="Proteomes" id="UP000253094">
    <property type="component" value="Unassembled WGS sequence"/>
</dbReference>
<accession>A0A367FM01</accession>
<dbReference type="InterPro" id="IPR011990">
    <property type="entry name" value="TPR-like_helical_dom_sf"/>
</dbReference>
<dbReference type="SMART" id="SM01043">
    <property type="entry name" value="BTAD"/>
    <property type="match status" value="1"/>
</dbReference>
<gene>
    <name evidence="7" type="ORF">DQ384_13315</name>
</gene>
<dbReference type="Gene3D" id="1.10.10.10">
    <property type="entry name" value="Winged helix-like DNA-binding domain superfamily/Winged helix DNA-binding domain"/>
    <property type="match status" value="1"/>
</dbReference>
<proteinExistence type="inferred from homology"/>
<dbReference type="GO" id="GO:0000160">
    <property type="term" value="P:phosphorelay signal transduction system"/>
    <property type="evidence" value="ECO:0007669"/>
    <property type="project" value="InterPro"/>
</dbReference>
<dbReference type="Gene3D" id="3.40.50.300">
    <property type="entry name" value="P-loop containing nucleotide triphosphate hydrolases"/>
    <property type="match status" value="1"/>
</dbReference>
<evidence type="ECO:0000256" key="3">
    <source>
        <dbReference type="ARBA" id="ARBA00023125"/>
    </source>
</evidence>
<dbReference type="CDD" id="cd15831">
    <property type="entry name" value="BTAD"/>
    <property type="match status" value="1"/>
</dbReference>
<evidence type="ECO:0000256" key="5">
    <source>
        <dbReference type="PROSITE-ProRule" id="PRU01091"/>
    </source>
</evidence>
<name>A0A367FM01_9ACTN</name>
<dbReference type="Pfam" id="PF03704">
    <property type="entry name" value="BTAD"/>
    <property type="match status" value="1"/>
</dbReference>
<evidence type="ECO:0000313" key="8">
    <source>
        <dbReference type="Proteomes" id="UP000253094"/>
    </source>
</evidence>
<dbReference type="InterPro" id="IPR016032">
    <property type="entry name" value="Sig_transdc_resp-reg_C-effctor"/>
</dbReference>
<dbReference type="InterPro" id="IPR001867">
    <property type="entry name" value="OmpR/PhoB-type_DNA-bd"/>
</dbReference>
<dbReference type="Pfam" id="PF13191">
    <property type="entry name" value="AAA_16"/>
    <property type="match status" value="1"/>
</dbReference>
<dbReference type="InterPro" id="IPR041664">
    <property type="entry name" value="AAA_16"/>
</dbReference>
<dbReference type="InterPro" id="IPR036388">
    <property type="entry name" value="WH-like_DNA-bd_sf"/>
</dbReference>
<evidence type="ECO:0000256" key="1">
    <source>
        <dbReference type="ARBA" id="ARBA00005820"/>
    </source>
</evidence>
<comment type="similarity">
    <text evidence="1">Belongs to the AfsR/DnrI/RedD regulatory family.</text>
</comment>
<dbReference type="EMBL" id="QOIL01000006">
    <property type="protein sequence ID" value="RCG30929.1"/>
    <property type="molecule type" value="Genomic_DNA"/>
</dbReference>
<dbReference type="PANTHER" id="PTHR35807">
    <property type="entry name" value="TRANSCRIPTIONAL REGULATOR REDD-RELATED"/>
    <property type="match status" value="1"/>
</dbReference>
<reference evidence="7 8" key="1">
    <citation type="submission" date="2018-06" db="EMBL/GenBank/DDBJ databases">
        <title>Sphaerisporangium craniellae sp. nov., isolated from a marine sponge in the South China Sea.</title>
        <authorList>
            <person name="Li L."/>
        </authorList>
    </citation>
    <scope>NUCLEOTIDE SEQUENCE [LARGE SCALE GENOMIC DNA]</scope>
    <source>
        <strain evidence="7 8">CCTCC AA 208026</strain>
    </source>
</reference>
<feature type="DNA-binding region" description="OmpR/PhoB-type" evidence="5">
    <location>
        <begin position="1"/>
        <end position="97"/>
    </location>
</feature>
<organism evidence="7 8">
    <name type="scientific">Sphaerisporangium album</name>
    <dbReference type="NCBI Taxonomy" id="509200"/>
    <lineage>
        <taxon>Bacteria</taxon>
        <taxon>Bacillati</taxon>
        <taxon>Actinomycetota</taxon>
        <taxon>Actinomycetes</taxon>
        <taxon>Streptosporangiales</taxon>
        <taxon>Streptosporangiaceae</taxon>
        <taxon>Sphaerisporangium</taxon>
    </lineage>
</organism>
<evidence type="ECO:0000313" key="7">
    <source>
        <dbReference type="EMBL" id="RCG30929.1"/>
    </source>
</evidence>
<evidence type="ECO:0000256" key="2">
    <source>
        <dbReference type="ARBA" id="ARBA00023015"/>
    </source>
</evidence>
<dbReference type="GO" id="GO:0003677">
    <property type="term" value="F:DNA binding"/>
    <property type="evidence" value="ECO:0007669"/>
    <property type="project" value="UniProtKB-UniRule"/>
</dbReference>
<evidence type="ECO:0000256" key="4">
    <source>
        <dbReference type="ARBA" id="ARBA00023163"/>
    </source>
</evidence>
<keyword evidence="2" id="KW-0805">Transcription regulation</keyword>
<dbReference type="InterPro" id="IPR005158">
    <property type="entry name" value="BTAD"/>
</dbReference>